<dbReference type="EMBL" id="CP021235">
    <property type="protein sequence ID" value="ARS37848.1"/>
    <property type="molecule type" value="Genomic_DNA"/>
</dbReference>
<proteinExistence type="predicted"/>
<name>A0A1X9YY81_9BACT</name>
<protein>
    <recommendedName>
        <fullName evidence="4">Outer membrane protein beta-barrel domain-containing protein</fullName>
    </recommendedName>
</protein>
<evidence type="ECO:0000313" key="3">
    <source>
        <dbReference type="Proteomes" id="UP000266292"/>
    </source>
</evidence>
<accession>A0A1X9YY81</accession>
<organism evidence="2 3">
    <name type="scientific">Pontibacter actiniarum</name>
    <dbReference type="NCBI Taxonomy" id="323450"/>
    <lineage>
        <taxon>Bacteria</taxon>
        <taxon>Pseudomonadati</taxon>
        <taxon>Bacteroidota</taxon>
        <taxon>Cytophagia</taxon>
        <taxon>Cytophagales</taxon>
        <taxon>Hymenobacteraceae</taxon>
        <taxon>Pontibacter</taxon>
    </lineage>
</organism>
<keyword evidence="1" id="KW-0732">Signal</keyword>
<reference evidence="3" key="1">
    <citation type="submission" date="2017-05" db="EMBL/GenBank/DDBJ databases">
        <authorList>
            <person name="Ray J."/>
            <person name="Price M."/>
            <person name="Deutschbauer A."/>
        </authorList>
    </citation>
    <scope>NUCLEOTIDE SEQUENCE [LARGE SCALE GENOMIC DNA]</scope>
    <source>
        <strain evidence="3">DSM 19842</strain>
    </source>
</reference>
<evidence type="ECO:0000313" key="2">
    <source>
        <dbReference type="EMBL" id="ARS37848.1"/>
    </source>
</evidence>
<keyword evidence="3" id="KW-1185">Reference proteome</keyword>
<dbReference type="Proteomes" id="UP000266292">
    <property type="component" value="Chromosome"/>
</dbReference>
<sequence length="164" mass="18010">MLLAGLLLLALQARAQRHPGTFSAMNAYYLEMGGNSDTYSLNFDRLLYQYYNFKAGVRAGIGTNLFFQEGEPGVYPVVPLEVLGMVGGTQNHVEFGLGYTRRFTGDPDLLHNMYFARVGLRYQHPQGGLLVRLAVTPFISPENDSGTPGVAVVPRFGLSVGRSF</sequence>
<evidence type="ECO:0000256" key="1">
    <source>
        <dbReference type="SAM" id="SignalP"/>
    </source>
</evidence>
<dbReference type="KEGG" id="pact:CA264_12745"/>
<dbReference type="STRING" id="709015.GCA_000472485_02580"/>
<feature type="signal peptide" evidence="1">
    <location>
        <begin position="1"/>
        <end position="15"/>
    </location>
</feature>
<gene>
    <name evidence="2" type="ORF">CA264_12745</name>
</gene>
<evidence type="ECO:0008006" key="4">
    <source>
        <dbReference type="Google" id="ProtNLM"/>
    </source>
</evidence>
<feature type="chain" id="PRO_5012982404" description="Outer membrane protein beta-barrel domain-containing protein" evidence="1">
    <location>
        <begin position="16"/>
        <end position="164"/>
    </location>
</feature>
<dbReference type="AlphaFoldDB" id="A0A1X9YY81"/>